<dbReference type="GO" id="GO:0004418">
    <property type="term" value="F:hydroxymethylbilane synthase activity"/>
    <property type="evidence" value="ECO:0007669"/>
    <property type="project" value="UniProtKB-UniRule"/>
</dbReference>
<evidence type="ECO:0000259" key="11">
    <source>
        <dbReference type="Pfam" id="PF03900"/>
    </source>
</evidence>
<dbReference type="PROSITE" id="PS00533">
    <property type="entry name" value="PORPHOBILINOGEN_DEAM"/>
    <property type="match status" value="1"/>
</dbReference>
<dbReference type="PANTHER" id="PTHR11557">
    <property type="entry name" value="PORPHOBILINOGEN DEAMINASE"/>
    <property type="match status" value="1"/>
</dbReference>
<dbReference type="PANTHER" id="PTHR11557:SF0">
    <property type="entry name" value="PORPHOBILINOGEN DEAMINASE"/>
    <property type="match status" value="1"/>
</dbReference>
<dbReference type="Pfam" id="PF02602">
    <property type="entry name" value="HEM4"/>
    <property type="match status" value="1"/>
</dbReference>
<evidence type="ECO:0000256" key="5">
    <source>
        <dbReference type="ARBA" id="ARBA00022679"/>
    </source>
</evidence>
<name>A0A238X351_9FLAO</name>
<dbReference type="InterPro" id="IPR022419">
    <property type="entry name" value="Porphobilin_deaminase_cofac_BS"/>
</dbReference>
<dbReference type="InterPro" id="IPR000860">
    <property type="entry name" value="HemC"/>
</dbReference>
<dbReference type="RefSeq" id="WP_089381415.1">
    <property type="nucleotide sequence ID" value="NZ_FZNT01000004.1"/>
</dbReference>
<dbReference type="NCBIfam" id="TIGR00212">
    <property type="entry name" value="hemC"/>
    <property type="match status" value="1"/>
</dbReference>
<dbReference type="CDD" id="cd13647">
    <property type="entry name" value="PBP2_PBGD_2"/>
    <property type="match status" value="1"/>
</dbReference>
<evidence type="ECO:0000256" key="7">
    <source>
        <dbReference type="ARBA" id="ARBA00048169"/>
    </source>
</evidence>
<dbReference type="GO" id="GO:0006782">
    <property type="term" value="P:protoporphyrinogen IX biosynthetic process"/>
    <property type="evidence" value="ECO:0007669"/>
    <property type="project" value="UniProtKB-UniRule"/>
</dbReference>
<comment type="subunit">
    <text evidence="4 8">Monomer.</text>
</comment>
<protein>
    <recommendedName>
        <fullName evidence="8">Porphobilinogen deaminase</fullName>
        <shortName evidence="8">PBG</shortName>
        <ecNumber evidence="8">2.5.1.61</ecNumber>
    </recommendedName>
    <alternativeName>
        <fullName evidence="8">Hydroxymethylbilane synthase</fullName>
        <shortName evidence="8">HMBS</shortName>
    </alternativeName>
    <alternativeName>
        <fullName evidence="8">Pre-uroporphyrinogen synthase</fullName>
    </alternativeName>
</protein>
<sequence length="539" mass="60560">MDKIIRIGTRSSDLAMWQANTVAQQLEHFGCETEIVKIDSIGDVVLDKPLYELGVTGVFTKNLDVALLNGKIDIAVHSFKDVPTQLPEGIVQAAVIKRGDFNDVLVMKDGEDFFGEKNAVIATGSLRRKAQWLYRYPNHTIVGLRGNVNSRLQKLEDNDWDGAIFAKIGLKRLRLLPPQEEHIILDWMVPAPAQGAVMVAALDKDEELLEFVKQINHEETAKCVKIERDFLRVLEGGCTAPIGALALIIKEEVKFKACLFSPDGRNKMEFSKTVPVDNAWDLGEYGAKFLLERGAKNLMRSIHNEDIEKSTLIYSTKSLSLDQTNQLDSKIGVASSDFITIRNNRLKPVIVKKPIKNVVFTSQNAVEALLNNFDALELNFENIYCVGRRTKRLIEKRIGKVKQSENDAQKLAAYLVDNLEDKNITFFCGNKRRDELPTILTENSITVNEVECYKTQLTPRKIEEKYKGILFYSPSGIESYLKDNSTSTSVAFCIGDTTAAEAIKHFENVIVSKVSTVESLLKSVNAHFEEIEESQKNQQ</sequence>
<dbReference type="InterPro" id="IPR036108">
    <property type="entry name" value="4pyrrol_syn_uPrphyn_synt_sf"/>
</dbReference>
<proteinExistence type="inferred from homology"/>
<reference evidence="12 13" key="1">
    <citation type="submission" date="2017-06" db="EMBL/GenBank/DDBJ databases">
        <authorList>
            <person name="Kim H.J."/>
            <person name="Triplett B.A."/>
        </authorList>
    </citation>
    <scope>NUCLEOTIDE SEQUENCE [LARGE SCALE GENOMIC DNA]</scope>
    <source>
        <strain evidence="12 13">DSM 29150</strain>
    </source>
</reference>
<evidence type="ECO:0000256" key="3">
    <source>
        <dbReference type="ARBA" id="ARBA00005638"/>
    </source>
</evidence>
<evidence type="ECO:0000313" key="13">
    <source>
        <dbReference type="Proteomes" id="UP000198384"/>
    </source>
</evidence>
<dbReference type="Gene3D" id="3.40.50.10090">
    <property type="match status" value="2"/>
</dbReference>
<evidence type="ECO:0000259" key="10">
    <source>
        <dbReference type="Pfam" id="PF02602"/>
    </source>
</evidence>
<dbReference type="InterPro" id="IPR022417">
    <property type="entry name" value="Porphobilin_deaminase_N"/>
</dbReference>
<dbReference type="OrthoDB" id="9810298at2"/>
<evidence type="ECO:0000256" key="2">
    <source>
        <dbReference type="ARBA" id="ARBA00004735"/>
    </source>
</evidence>
<dbReference type="CDD" id="cd06578">
    <property type="entry name" value="HemD"/>
    <property type="match status" value="1"/>
</dbReference>
<gene>
    <name evidence="8" type="primary">hemC</name>
    <name evidence="12" type="ORF">SAMN06265371_104314</name>
</gene>
<dbReference type="Proteomes" id="UP000198384">
    <property type="component" value="Unassembled WGS sequence"/>
</dbReference>
<dbReference type="AlphaFoldDB" id="A0A238X351"/>
<comment type="miscellaneous">
    <text evidence="8">The porphobilinogen subunits are added to the dipyrromethane group.</text>
</comment>
<evidence type="ECO:0000313" key="12">
    <source>
        <dbReference type="EMBL" id="SNR52804.1"/>
    </source>
</evidence>
<evidence type="ECO:0000256" key="4">
    <source>
        <dbReference type="ARBA" id="ARBA00011245"/>
    </source>
</evidence>
<comment type="similarity">
    <text evidence="3 8">Belongs to the HMBS family.</text>
</comment>
<dbReference type="InterPro" id="IPR003754">
    <property type="entry name" value="4pyrrol_synth_uPrphyn_synth"/>
</dbReference>
<evidence type="ECO:0000256" key="6">
    <source>
        <dbReference type="ARBA" id="ARBA00023244"/>
    </source>
</evidence>
<dbReference type="SUPFAM" id="SSF54782">
    <property type="entry name" value="Porphobilinogen deaminase (hydroxymethylbilane synthase), C-terminal domain"/>
    <property type="match status" value="1"/>
</dbReference>
<accession>A0A238X351</accession>
<dbReference type="HAMAP" id="MF_00260">
    <property type="entry name" value="Porphobil_deam"/>
    <property type="match status" value="1"/>
</dbReference>
<comment type="pathway">
    <text evidence="2">Porphyrin-containing compound metabolism; protoporphyrin-IX biosynthesis; coproporphyrinogen-III from 5-aminolevulinate: step 2/4.</text>
</comment>
<feature type="domain" description="Tetrapyrrole biosynthesis uroporphyrinogen III synthase" evidence="10">
    <location>
        <begin position="355"/>
        <end position="521"/>
    </location>
</feature>
<dbReference type="GO" id="GO:0004852">
    <property type="term" value="F:uroporphyrinogen-III synthase activity"/>
    <property type="evidence" value="ECO:0007669"/>
    <property type="project" value="InterPro"/>
</dbReference>
<organism evidence="12 13">
    <name type="scientific">Lutibacter agarilyticus</name>
    <dbReference type="NCBI Taxonomy" id="1109740"/>
    <lineage>
        <taxon>Bacteria</taxon>
        <taxon>Pseudomonadati</taxon>
        <taxon>Bacteroidota</taxon>
        <taxon>Flavobacteriia</taxon>
        <taxon>Flavobacteriales</taxon>
        <taxon>Flavobacteriaceae</taxon>
        <taxon>Lutibacter</taxon>
    </lineage>
</organism>
<keyword evidence="5 8" id="KW-0808">Transferase</keyword>
<dbReference type="Pfam" id="PF03900">
    <property type="entry name" value="Porphobil_deamC"/>
    <property type="match status" value="1"/>
</dbReference>
<dbReference type="PRINTS" id="PR00151">
    <property type="entry name" value="PORPHBDMNASE"/>
</dbReference>
<dbReference type="GO" id="GO:0005737">
    <property type="term" value="C:cytoplasm"/>
    <property type="evidence" value="ECO:0007669"/>
    <property type="project" value="UniProtKB-UniRule"/>
</dbReference>
<dbReference type="InterPro" id="IPR036803">
    <property type="entry name" value="Porphobilinogen_deaminase_C_sf"/>
</dbReference>
<feature type="domain" description="Porphobilinogen deaminase N-terminal" evidence="9">
    <location>
        <begin position="5"/>
        <end position="209"/>
    </location>
</feature>
<comment type="function">
    <text evidence="1 8">Tetrapolymerization of the monopyrrole PBG into the hydroxymethylbilane pre-uroporphyrinogen in several discrete steps.</text>
</comment>
<comment type="cofactor">
    <cofactor evidence="8">
        <name>dipyrromethane</name>
        <dbReference type="ChEBI" id="CHEBI:60342"/>
    </cofactor>
    <text evidence="8">Binds 1 dipyrromethane group covalently.</text>
</comment>
<dbReference type="SUPFAM" id="SSF53850">
    <property type="entry name" value="Periplasmic binding protein-like II"/>
    <property type="match status" value="1"/>
</dbReference>
<dbReference type="SUPFAM" id="SSF69618">
    <property type="entry name" value="HemD-like"/>
    <property type="match status" value="1"/>
</dbReference>
<comment type="catalytic activity">
    <reaction evidence="7 8">
        <text>4 porphobilinogen + H2O = hydroxymethylbilane + 4 NH4(+)</text>
        <dbReference type="Rhea" id="RHEA:13185"/>
        <dbReference type="ChEBI" id="CHEBI:15377"/>
        <dbReference type="ChEBI" id="CHEBI:28938"/>
        <dbReference type="ChEBI" id="CHEBI:57845"/>
        <dbReference type="ChEBI" id="CHEBI:58126"/>
        <dbReference type="EC" id="2.5.1.61"/>
    </reaction>
</comment>
<keyword evidence="6 8" id="KW-0627">Porphyrin biosynthesis</keyword>
<evidence type="ECO:0000256" key="1">
    <source>
        <dbReference type="ARBA" id="ARBA00002869"/>
    </source>
</evidence>
<evidence type="ECO:0000256" key="8">
    <source>
        <dbReference type="HAMAP-Rule" id="MF_00260"/>
    </source>
</evidence>
<feature type="domain" description="Porphobilinogen deaminase C-terminal" evidence="11">
    <location>
        <begin position="222"/>
        <end position="288"/>
    </location>
</feature>
<feature type="modified residue" description="S-(dipyrrolylmethanemethyl)cysteine" evidence="8">
    <location>
        <position position="238"/>
    </location>
</feature>
<evidence type="ECO:0000259" key="9">
    <source>
        <dbReference type="Pfam" id="PF01379"/>
    </source>
</evidence>
<keyword evidence="13" id="KW-1185">Reference proteome</keyword>
<dbReference type="InterPro" id="IPR022418">
    <property type="entry name" value="Porphobilinogen_deaminase_C"/>
</dbReference>
<dbReference type="Gene3D" id="3.40.190.10">
    <property type="entry name" value="Periplasmic binding protein-like II"/>
    <property type="match status" value="2"/>
</dbReference>
<dbReference type="Gene3D" id="3.30.160.40">
    <property type="entry name" value="Porphobilinogen deaminase, C-terminal domain"/>
    <property type="match status" value="1"/>
</dbReference>
<dbReference type="Pfam" id="PF01379">
    <property type="entry name" value="Porphobil_deam"/>
    <property type="match status" value="1"/>
</dbReference>
<dbReference type="EC" id="2.5.1.61" evidence="8"/>
<dbReference type="EMBL" id="FZNT01000004">
    <property type="protein sequence ID" value="SNR52804.1"/>
    <property type="molecule type" value="Genomic_DNA"/>
</dbReference>